<evidence type="ECO:0000313" key="2">
    <source>
        <dbReference type="EMBL" id="OCK78475.1"/>
    </source>
</evidence>
<dbReference type="AlphaFoldDB" id="A0A8E2E6V6"/>
<name>A0A8E2E6V6_9PEZI</name>
<sequence length="111" mass="12534">MTVDFDNADTKVKSVAFLGHMVLRIGSQRYKPIVDFFVKPLEGGIPFGDNTITFVRYDYEHHRIGITNDPRKGPPSKGDPQGTEHIGFAFNTFEDLALLYRQRKAHGILPS</sequence>
<protein>
    <recommendedName>
        <fullName evidence="4">VOC domain-containing protein</fullName>
    </recommendedName>
</protein>
<dbReference type="Gene3D" id="3.10.180.10">
    <property type="entry name" value="2,3-Dihydroxybiphenyl 1,2-Dioxygenase, domain 1"/>
    <property type="match status" value="1"/>
</dbReference>
<dbReference type="Proteomes" id="UP000250266">
    <property type="component" value="Unassembled WGS sequence"/>
</dbReference>
<proteinExistence type="predicted"/>
<dbReference type="SUPFAM" id="SSF54593">
    <property type="entry name" value="Glyoxalase/Bleomycin resistance protein/Dihydroxybiphenyl dioxygenase"/>
    <property type="match status" value="1"/>
</dbReference>
<gene>
    <name evidence="2" type="ORF">K432DRAFT_394749</name>
</gene>
<dbReference type="EMBL" id="KV745057">
    <property type="protein sequence ID" value="OCK78475.1"/>
    <property type="molecule type" value="Genomic_DNA"/>
</dbReference>
<evidence type="ECO:0008006" key="4">
    <source>
        <dbReference type="Google" id="ProtNLM"/>
    </source>
</evidence>
<evidence type="ECO:0000256" key="1">
    <source>
        <dbReference type="SAM" id="MobiDB-lite"/>
    </source>
</evidence>
<evidence type="ECO:0000313" key="3">
    <source>
        <dbReference type="Proteomes" id="UP000250266"/>
    </source>
</evidence>
<organism evidence="2 3">
    <name type="scientific">Lepidopterella palustris CBS 459.81</name>
    <dbReference type="NCBI Taxonomy" id="1314670"/>
    <lineage>
        <taxon>Eukaryota</taxon>
        <taxon>Fungi</taxon>
        <taxon>Dikarya</taxon>
        <taxon>Ascomycota</taxon>
        <taxon>Pezizomycotina</taxon>
        <taxon>Dothideomycetes</taxon>
        <taxon>Pleosporomycetidae</taxon>
        <taxon>Mytilinidiales</taxon>
        <taxon>Argynnaceae</taxon>
        <taxon>Lepidopterella</taxon>
    </lineage>
</organism>
<dbReference type="InterPro" id="IPR029068">
    <property type="entry name" value="Glyas_Bleomycin-R_OHBP_Dase"/>
</dbReference>
<feature type="region of interest" description="Disordered" evidence="1">
    <location>
        <begin position="65"/>
        <end position="84"/>
    </location>
</feature>
<keyword evidence="3" id="KW-1185">Reference proteome</keyword>
<reference evidence="2 3" key="1">
    <citation type="journal article" date="2016" name="Nat. Commun.">
        <title>Ectomycorrhizal ecology is imprinted in the genome of the dominant symbiotic fungus Cenococcum geophilum.</title>
        <authorList>
            <consortium name="DOE Joint Genome Institute"/>
            <person name="Peter M."/>
            <person name="Kohler A."/>
            <person name="Ohm R.A."/>
            <person name="Kuo A."/>
            <person name="Krutzmann J."/>
            <person name="Morin E."/>
            <person name="Arend M."/>
            <person name="Barry K.W."/>
            <person name="Binder M."/>
            <person name="Choi C."/>
            <person name="Clum A."/>
            <person name="Copeland A."/>
            <person name="Grisel N."/>
            <person name="Haridas S."/>
            <person name="Kipfer T."/>
            <person name="LaButti K."/>
            <person name="Lindquist E."/>
            <person name="Lipzen A."/>
            <person name="Maire R."/>
            <person name="Meier B."/>
            <person name="Mihaltcheva S."/>
            <person name="Molinier V."/>
            <person name="Murat C."/>
            <person name="Poggeler S."/>
            <person name="Quandt C.A."/>
            <person name="Sperisen C."/>
            <person name="Tritt A."/>
            <person name="Tisserant E."/>
            <person name="Crous P.W."/>
            <person name="Henrissat B."/>
            <person name="Nehls U."/>
            <person name="Egli S."/>
            <person name="Spatafora J.W."/>
            <person name="Grigoriev I.V."/>
            <person name="Martin F.M."/>
        </authorList>
    </citation>
    <scope>NUCLEOTIDE SEQUENCE [LARGE SCALE GENOMIC DNA]</scope>
    <source>
        <strain evidence="2 3">CBS 459.81</strain>
    </source>
</reference>
<accession>A0A8E2E6V6</accession>
<dbReference type="OrthoDB" id="5371818at2759"/>